<feature type="transmembrane region" description="Helical" evidence="13">
    <location>
        <begin position="2123"/>
        <end position="2143"/>
    </location>
</feature>
<evidence type="ECO:0000256" key="3">
    <source>
        <dbReference type="ARBA" id="ARBA00022448"/>
    </source>
</evidence>
<sequence length="2190" mass="251521">MYGGKQVKLHSYWQDAKVLARDFCRESSIHGFKYLMGSHRALIEKIWWFAVTCISLYGCGSLIHNVFQKWQMDPVIVSFATKPVPVFRIPFPSVTICPEIKVKMDRLNFTQIYSEVIEGTLKEQMDGERVGKLLAMLQVCDFVLYEVFTNETFDDDCVKLLQQMKIPQNEVFLYCQWRDENVDCSEKFRPTLTEKGICYTFNSLSEDDLLRKEGLHSEYAYLDETRPIVNWTLDEGYSPDATRGVYPQRVLGSGISAGLNVMIKANLSDMDYLCSNTFQGFQVLLHTPHEYPQLSQRHFRVPLNQQVVVSVTPDIVTTSEDVKAYQPHRRQCYFDNERYLRFFRIYSQKNCELECLTNYTLEQCGCVKFSMPRPADARICGLSKIRCYKRAAVDILLSNAKMIVSKSKISKDKCDCLPACSTLRYHSELSQSDFQWTKMIPVAKAYREELQGVQLANLVVLFRDAGFIPVVRRELYGSTDLLANCGGLLGLFMGISILSLVEILYYCSIKPLVIWWKGMNLTPVKQITPVAEYKNPFASKILHAGYQSDTVGKFYLKSDIMYGEKSSDWWNHCKLLVREFCRESSIHGCKYIVGANRALIEKTWWLIVSGISLYGCGSLIHNVYVKWQSDPVIVSFASKQVPIFKIPFPSVTICPENKVKMTHINISQSYYDAIEGNLTERSDPERKLLAMLQVCDFMMYEIIKNETYDDECIKWLQRMKTPLDEIFVTCQWRSEDVNCTQKFRPTLTAKGMCYTFNSLSAEDMLRTSELNTEYQYLAETRRITNWTLDQGYSFGSTQGVYPQRVLGAGVGGGLHVLIKANISDMDYQCSNTFQGFRVMLHTPIEYPELNLRSFRVPLDQEVVVSVIPEVVETSAEVKDYSPEGRQCYYANERHLRFFRVYSLENCQMECLTNYTIERCGCVKYSMPRPPDVRICGLTKVKCYQRAVVEMLKSKANMVKFENPRFKDSCNCLASCTTIQYNVELSQSNFNWHKLLPATKRFLHGVEGTQVSSLLVMFRTEGFIPVVRRELYGTTDLLANAGGLLGLFMGISILSLVEILYYCSIKPLVLWWKELNKVATVKQVTPIVGGVKPSVVGMFYMKTWWLIVCCLSLYGCGNLIHNIFNKWQLDPVIVSFATKQVPIYKIPFPSVTICPEIKVKMSQLNFTQAYYDAIAGSLTEQSDPERIGKLLAMMQVCDFSMYDIFTNETYDDDCIKMLKRMKLQQEEIFVECQWRGDAINCTEKFRPTLTAKGICYTFNSLSGEDMMRTEQLNTEYRYVTETRNILNWSLDRGYSPGSTRGVYPQRVLGAGIGGGLNVVIKANVSDMDNLCSNTFQGFRVMLHMPVEYPELNLRSFRMPLDQEVVVSVIPEVVKTSPEVKSYTPERRQCYYSKERYLRFFRMYSLENCQMECLTNYTIQRCGCVKYSMPRPPDVRICGLTKVNCYKRAATEMLMSRAKMIKLEKTHYKDSCDCLASCTTVRYHIELSQSNFNWKQLLPVAKKFGKSLDGVQISSLVIMFRTEGFIPVVRRELYGTTDLLANAGGLLGLFMGISILSLVEILYFCSIKPLLMWWRGDIGVKQVSPVISYTNQDGFAERDKFKSYNMDKFYVKHLELIDANYHLDTLAIMYVSRATKFEPKLTPTEKGRNYLHESKQLAEEFCNNTSIHGVKYFVGSNRALIEKVWWIIVFLLCLYGCGTLIQTVYIKWDREPVIVTFAQKPTPVFQIPFPAVTICPETKVKAREFNFTRAYHLSMHPLFRKTLSDGELEKLLAMLQVCEFAFVEQFPNQTYDDNCVKLLKSMAIPQHEMFLACTWRAESVNCSSEFTLTLTDVGFCYTFNSLSGEDMLRKDQLHADFRYLEETRSSSSWSLHGGYLPGTDIDTYPRRVLGAGIKAGVSALLKANDSDLDYLCGNSFQGFKVLLHMPNEYPLLLNQHFRVPLNQEVAVSVTPRMIETSESIDSYKPSRRQCFFNHERYLKFFRTYSQTNCELECLANFTLERCGCVKFSMPRVSGVHICGIGKEVCYEQATIELLEMEVKYRENPNVPYQDDCNCMPSCTSVQYNTEISQASFEWKKLLPVVRSFGDEVKGLLSHLIVFFKDAQFIPVMRSELFGLTDFLANCGGLLGLFMGVSILSLVEIFYYCVIKPLIMWSKSQKNKGNSVQVLMVDGQKPAIKDQINIWQSDGRISTKY</sequence>
<gene>
    <name evidence="14" type="ORF">pipiens_010222</name>
</gene>
<dbReference type="GO" id="GO:0005272">
    <property type="term" value="F:sodium channel activity"/>
    <property type="evidence" value="ECO:0007669"/>
    <property type="project" value="UniProtKB-KW"/>
</dbReference>
<dbReference type="EMBL" id="JBEHCU010006559">
    <property type="protein sequence ID" value="KAL1396832.1"/>
    <property type="molecule type" value="Genomic_DNA"/>
</dbReference>
<keyword evidence="15" id="KW-1185">Reference proteome</keyword>
<keyword evidence="4 12" id="KW-0894">Sodium channel</keyword>
<evidence type="ECO:0000313" key="14">
    <source>
        <dbReference type="EMBL" id="KAL1396832.1"/>
    </source>
</evidence>
<keyword evidence="3 12" id="KW-0813">Transport</keyword>
<feature type="transmembrane region" description="Helical" evidence="13">
    <location>
        <begin position="1537"/>
        <end position="1563"/>
    </location>
</feature>
<comment type="caution">
    <text evidence="14">The sequence shown here is derived from an EMBL/GenBank/DDBJ whole genome shotgun (WGS) entry which is preliminary data.</text>
</comment>
<feature type="transmembrane region" description="Helical" evidence="13">
    <location>
        <begin position="46"/>
        <end position="67"/>
    </location>
</feature>
<evidence type="ECO:0000256" key="10">
    <source>
        <dbReference type="ARBA" id="ARBA00023201"/>
    </source>
</evidence>
<dbReference type="PRINTS" id="PR01078">
    <property type="entry name" value="AMINACHANNEL"/>
</dbReference>
<evidence type="ECO:0000256" key="11">
    <source>
        <dbReference type="ARBA" id="ARBA00023303"/>
    </source>
</evidence>
<accession>A0ABD1DCM9</accession>
<name>A0ABD1DCM9_CULPP</name>
<comment type="similarity">
    <text evidence="2 12">Belongs to the amiloride-sensitive sodium channel (TC 1.A.6) family.</text>
</comment>
<dbReference type="PANTHER" id="PTHR11690">
    <property type="entry name" value="AMILORIDE-SENSITIVE SODIUM CHANNEL-RELATED"/>
    <property type="match status" value="1"/>
</dbReference>
<reference evidence="14 15" key="1">
    <citation type="submission" date="2024-05" db="EMBL/GenBank/DDBJ databases">
        <title>Culex pipiens pipiens assembly and annotation.</title>
        <authorList>
            <person name="Alout H."/>
            <person name="Durand T."/>
        </authorList>
    </citation>
    <scope>NUCLEOTIDE SEQUENCE [LARGE SCALE GENOMIC DNA]</scope>
    <source>
        <strain evidence="14">HA-2024</strain>
        <tissue evidence="14">Whole body</tissue>
    </source>
</reference>
<comment type="subcellular location">
    <subcellularLocation>
        <location evidence="1">Membrane</location>
        <topology evidence="1">Multi-pass membrane protein</topology>
    </subcellularLocation>
</comment>
<dbReference type="PANTHER" id="PTHR11690:SF288">
    <property type="entry name" value="AMILORIDE-SENSITIVE NA+ CHANNEL-RELATED"/>
    <property type="match status" value="1"/>
</dbReference>
<evidence type="ECO:0000256" key="2">
    <source>
        <dbReference type="ARBA" id="ARBA00007193"/>
    </source>
</evidence>
<keyword evidence="7" id="KW-0915">Sodium</keyword>
<dbReference type="Proteomes" id="UP001562425">
    <property type="component" value="Unassembled WGS sequence"/>
</dbReference>
<dbReference type="InterPro" id="IPR001873">
    <property type="entry name" value="ENaC"/>
</dbReference>
<evidence type="ECO:0000256" key="4">
    <source>
        <dbReference type="ARBA" id="ARBA00022461"/>
    </source>
</evidence>
<evidence type="ECO:0000313" key="15">
    <source>
        <dbReference type="Proteomes" id="UP001562425"/>
    </source>
</evidence>
<dbReference type="Pfam" id="PF00858">
    <property type="entry name" value="ASC"/>
    <property type="match status" value="4"/>
</dbReference>
<evidence type="ECO:0000256" key="8">
    <source>
        <dbReference type="ARBA" id="ARBA00023065"/>
    </source>
</evidence>
<evidence type="ECO:0000256" key="1">
    <source>
        <dbReference type="ARBA" id="ARBA00004141"/>
    </source>
</evidence>
<organism evidence="14 15">
    <name type="scientific">Culex pipiens pipiens</name>
    <name type="common">Northern house mosquito</name>
    <dbReference type="NCBI Taxonomy" id="38569"/>
    <lineage>
        <taxon>Eukaryota</taxon>
        <taxon>Metazoa</taxon>
        <taxon>Ecdysozoa</taxon>
        <taxon>Arthropoda</taxon>
        <taxon>Hexapoda</taxon>
        <taxon>Insecta</taxon>
        <taxon>Pterygota</taxon>
        <taxon>Neoptera</taxon>
        <taxon>Endopterygota</taxon>
        <taxon>Diptera</taxon>
        <taxon>Nematocera</taxon>
        <taxon>Culicoidea</taxon>
        <taxon>Culicidae</taxon>
        <taxon>Culicinae</taxon>
        <taxon>Culicini</taxon>
        <taxon>Culex</taxon>
        <taxon>Culex</taxon>
    </lineage>
</organism>
<evidence type="ECO:0000256" key="7">
    <source>
        <dbReference type="ARBA" id="ARBA00023053"/>
    </source>
</evidence>
<keyword evidence="8 12" id="KW-0406">Ion transport</keyword>
<evidence type="ECO:0000256" key="9">
    <source>
        <dbReference type="ARBA" id="ARBA00023136"/>
    </source>
</evidence>
<feature type="transmembrane region" description="Helical" evidence="13">
    <location>
        <begin position="1682"/>
        <end position="1703"/>
    </location>
</feature>
<evidence type="ECO:0000256" key="6">
    <source>
        <dbReference type="ARBA" id="ARBA00022989"/>
    </source>
</evidence>
<evidence type="ECO:0000256" key="13">
    <source>
        <dbReference type="SAM" id="Phobius"/>
    </source>
</evidence>
<dbReference type="Gene3D" id="2.60.470.10">
    <property type="entry name" value="Acid-sensing ion channels like domains"/>
    <property type="match status" value="4"/>
</dbReference>
<keyword evidence="10 12" id="KW-0739">Sodium transport</keyword>
<dbReference type="Gene3D" id="1.10.287.770">
    <property type="entry name" value="YojJ-like"/>
    <property type="match status" value="4"/>
</dbReference>
<keyword evidence="11 12" id="KW-0407">Ion channel</keyword>
<keyword evidence="9 13" id="KW-0472">Membrane</keyword>
<evidence type="ECO:0008006" key="16">
    <source>
        <dbReference type="Google" id="ProtNLM"/>
    </source>
</evidence>
<protein>
    <recommendedName>
        <fullName evidence="16">Pickpocket protein 28</fullName>
    </recommendedName>
</protein>
<dbReference type="InterPro" id="IPR020903">
    <property type="entry name" value="ENaC_CS"/>
</dbReference>
<dbReference type="GO" id="GO:0016020">
    <property type="term" value="C:membrane"/>
    <property type="evidence" value="ECO:0007669"/>
    <property type="project" value="UniProtKB-SubCell"/>
</dbReference>
<keyword evidence="6 13" id="KW-1133">Transmembrane helix</keyword>
<dbReference type="PROSITE" id="PS01206">
    <property type="entry name" value="ASC"/>
    <property type="match status" value="3"/>
</dbReference>
<proteinExistence type="inferred from homology"/>
<keyword evidence="5 12" id="KW-0812">Transmembrane</keyword>
<evidence type="ECO:0000256" key="12">
    <source>
        <dbReference type="RuleBase" id="RU000679"/>
    </source>
</evidence>
<evidence type="ECO:0000256" key="5">
    <source>
        <dbReference type="ARBA" id="ARBA00022692"/>
    </source>
</evidence>